<dbReference type="PRINTS" id="PR00381">
    <property type="entry name" value="KINESINLIGHT"/>
</dbReference>
<dbReference type="SUPFAM" id="SSF48452">
    <property type="entry name" value="TPR-like"/>
    <property type="match status" value="1"/>
</dbReference>
<evidence type="ECO:0000256" key="3">
    <source>
        <dbReference type="ARBA" id="ARBA00022803"/>
    </source>
</evidence>
<gene>
    <name evidence="7" type="ORF">PEVE_00042071</name>
</gene>
<keyword evidence="2" id="KW-0677">Repeat</keyword>
<dbReference type="InterPro" id="IPR002151">
    <property type="entry name" value="Kinesin_light"/>
</dbReference>
<protein>
    <recommendedName>
        <fullName evidence="4">Kinesin light chain</fullName>
    </recommendedName>
</protein>
<keyword evidence="4" id="KW-0206">Cytoskeleton</keyword>
<evidence type="ECO:0000313" key="8">
    <source>
        <dbReference type="Proteomes" id="UP001159427"/>
    </source>
</evidence>
<dbReference type="PANTHER" id="PTHR45783">
    <property type="entry name" value="KINESIN LIGHT CHAIN"/>
    <property type="match status" value="1"/>
</dbReference>
<proteinExistence type="inferred from homology"/>
<comment type="similarity">
    <text evidence="4">Belongs to the kinesin light chain family.</text>
</comment>
<keyword evidence="8" id="KW-1185">Reference proteome</keyword>
<dbReference type="Proteomes" id="UP001159427">
    <property type="component" value="Unassembled WGS sequence"/>
</dbReference>
<keyword evidence="3" id="KW-0802">TPR repeat</keyword>
<dbReference type="Pfam" id="PF13424">
    <property type="entry name" value="TPR_12"/>
    <property type="match status" value="1"/>
</dbReference>
<accession>A0ABN8PCW7</accession>
<name>A0ABN8PCW7_9CNID</name>
<keyword evidence="5" id="KW-0175">Coiled coil</keyword>
<comment type="function">
    <text evidence="4">Kinesin is a microtubule-associated force-producing protein that play a role in organelle transport.</text>
</comment>
<comment type="subcellular location">
    <subcellularLocation>
        <location evidence="4">Cytoplasm</location>
        <location evidence="4">Cytoskeleton</location>
    </subcellularLocation>
</comment>
<feature type="coiled-coil region" evidence="5">
    <location>
        <begin position="86"/>
        <end position="141"/>
    </location>
</feature>
<dbReference type="PANTHER" id="PTHR45783:SF3">
    <property type="entry name" value="KINESIN LIGHT CHAIN"/>
    <property type="match status" value="1"/>
</dbReference>
<evidence type="ECO:0000313" key="7">
    <source>
        <dbReference type="EMBL" id="CAH3141144.1"/>
    </source>
</evidence>
<evidence type="ECO:0000256" key="1">
    <source>
        <dbReference type="ARBA" id="ARBA00022490"/>
    </source>
</evidence>
<keyword evidence="4" id="KW-0505">Motor protein</keyword>
<evidence type="ECO:0000256" key="4">
    <source>
        <dbReference type="RuleBase" id="RU367020"/>
    </source>
</evidence>
<comment type="subunit">
    <text evidence="4">Oligomeric complex composed of two heavy chains and two light chains.</text>
</comment>
<evidence type="ECO:0000256" key="6">
    <source>
        <dbReference type="SAM" id="MobiDB-lite"/>
    </source>
</evidence>
<keyword evidence="4" id="KW-0493">Microtubule</keyword>
<sequence length="360" mass="40695">MTNFESGNRKWTQDEIINNTKNVVRGLETLKNEHSGLLNNLDSNRDKNEDESELEREKGSIIQESIEKIELGLGEAQVMMALCSHLSTVEAEKQKLKAQVRRLCQENAWLREELSVTQQKLQESEQKVAQLEEEKKHLEFMNSIKKYDDDEGIENDISIDLLSQDEEEVDEVDDETLSQASSATSASASGVYEIPARLRTLHNLVIQYASQGRYEVAVPLCKQALEDLEKTSGHDHPDVATMLNILALVYRYNIVHPAVDLPKNVLWDIINFLMNPVRHCIEEDHSLDRVTFKHTQLMLAASSEASMVDSAMTDSELSLVSEIMFDQHDKLSARMETVEETVGQFLCGHVASPAIRVSNV</sequence>
<dbReference type="EMBL" id="CALNXI010000814">
    <property type="protein sequence ID" value="CAH3141144.1"/>
    <property type="molecule type" value="Genomic_DNA"/>
</dbReference>
<dbReference type="Gene3D" id="1.25.40.10">
    <property type="entry name" value="Tetratricopeptide repeat domain"/>
    <property type="match status" value="1"/>
</dbReference>
<evidence type="ECO:0000256" key="2">
    <source>
        <dbReference type="ARBA" id="ARBA00022737"/>
    </source>
</evidence>
<reference evidence="7 8" key="1">
    <citation type="submission" date="2022-05" db="EMBL/GenBank/DDBJ databases">
        <authorList>
            <consortium name="Genoscope - CEA"/>
            <person name="William W."/>
        </authorList>
    </citation>
    <scope>NUCLEOTIDE SEQUENCE [LARGE SCALE GENOMIC DNA]</scope>
</reference>
<organism evidence="7 8">
    <name type="scientific">Porites evermanni</name>
    <dbReference type="NCBI Taxonomy" id="104178"/>
    <lineage>
        <taxon>Eukaryota</taxon>
        <taxon>Metazoa</taxon>
        <taxon>Cnidaria</taxon>
        <taxon>Anthozoa</taxon>
        <taxon>Hexacorallia</taxon>
        <taxon>Scleractinia</taxon>
        <taxon>Fungiina</taxon>
        <taxon>Poritidae</taxon>
        <taxon>Porites</taxon>
    </lineage>
</organism>
<feature type="region of interest" description="Disordered" evidence="6">
    <location>
        <begin position="37"/>
        <end position="58"/>
    </location>
</feature>
<evidence type="ECO:0000256" key="5">
    <source>
        <dbReference type="SAM" id="Coils"/>
    </source>
</evidence>
<comment type="caution">
    <text evidence="7">The sequence shown here is derived from an EMBL/GenBank/DDBJ whole genome shotgun (WGS) entry which is preliminary data.</text>
</comment>
<dbReference type="InterPro" id="IPR011990">
    <property type="entry name" value="TPR-like_helical_dom_sf"/>
</dbReference>
<keyword evidence="1 4" id="KW-0963">Cytoplasm</keyword>